<organism evidence="3 4">
    <name type="scientific">Arthroderma benhamiae (strain ATCC MYA-4681 / CBS 112371)</name>
    <name type="common">Trichophyton mentagrophytes</name>
    <dbReference type="NCBI Taxonomy" id="663331"/>
    <lineage>
        <taxon>Eukaryota</taxon>
        <taxon>Fungi</taxon>
        <taxon>Dikarya</taxon>
        <taxon>Ascomycota</taxon>
        <taxon>Pezizomycotina</taxon>
        <taxon>Eurotiomycetes</taxon>
        <taxon>Eurotiomycetidae</taxon>
        <taxon>Onygenales</taxon>
        <taxon>Arthrodermataceae</taxon>
        <taxon>Trichophyton</taxon>
    </lineage>
</organism>
<dbReference type="InterPro" id="IPR023170">
    <property type="entry name" value="HhH_base_excis_C"/>
</dbReference>
<dbReference type="Pfam" id="PF00730">
    <property type="entry name" value="HhH-GPD"/>
    <property type="match status" value="1"/>
</dbReference>
<evidence type="ECO:0000313" key="3">
    <source>
        <dbReference type="EMBL" id="EFE33675.1"/>
    </source>
</evidence>
<dbReference type="PANTHER" id="PTHR47203:SF1">
    <property type="entry name" value="HYPOTHETICAL BASE EXCISION DNA REPAIR PROTEIN (EUROFUNG)"/>
    <property type="match status" value="1"/>
</dbReference>
<dbReference type="InterPro" id="IPR011257">
    <property type="entry name" value="DNA_glycosylase"/>
</dbReference>
<evidence type="ECO:0000313" key="4">
    <source>
        <dbReference type="Proteomes" id="UP000008866"/>
    </source>
</evidence>
<proteinExistence type="predicted"/>
<protein>
    <recommendedName>
        <fullName evidence="2">HhH-GPD domain-containing protein</fullName>
    </recommendedName>
</protein>
<accession>D4ATQ6</accession>
<comment type="caution">
    <text evidence="3">The sequence shown here is derived from an EMBL/GenBank/DDBJ whole genome shotgun (WGS) entry which is preliminary data.</text>
</comment>
<sequence length="475" mass="52160">MASNRSMITPLPPEEPVIPKNDNLAVPQDHHDRQIDDPSTYTEPRYITRQVKRQAITGSSSASPSKRSKVKRKQGNPVPAIDELPHNLGKIEILDAVVVGSTQDFAVPTVPQLHSTDSSSSPAPYEAATSSPRRNRGPKSPYGLTPGASPFPDWKHPTVAECEEINRLLSSVHGEVIAPKAIPPPSLTVSGCGEVPSILDALIRTLLSGATTGNNSAMAFQGLVRKFGILKEGIGKGSVDWNKVREAPVEDIYKAMKCGGLGVAKSKYIKQILEMVYEENKARRDALVESKTGKEIDLTRAPGSINETEEQKDNEITMANENVLSLNHLHSLSKDEAMLEFVKYPGIGVKTAACVILFCLQRPCFAVDTHVFRLSKWLGWIPPDKVNEITAFSHLEVKIPDHLKYSLHQLFIRHGKACPRCRAITTENSEGWETGCIIDHLVQRTGKRKGGPLKQTKLGFPANKSTYKSVYSGKR</sequence>
<dbReference type="SUPFAM" id="SSF48150">
    <property type="entry name" value="DNA-glycosylase"/>
    <property type="match status" value="1"/>
</dbReference>
<dbReference type="HOGENOM" id="CLU_012862_9_3_1"/>
<feature type="region of interest" description="Disordered" evidence="1">
    <location>
        <begin position="1"/>
        <end position="83"/>
    </location>
</feature>
<reference evidence="4" key="1">
    <citation type="journal article" date="2011" name="Genome Biol.">
        <title>Comparative and functional genomics provide insights into the pathogenicity of dermatophytic fungi.</title>
        <authorList>
            <person name="Burmester A."/>
            <person name="Shelest E."/>
            <person name="Gloeckner G."/>
            <person name="Heddergott C."/>
            <person name="Schindler S."/>
            <person name="Staib P."/>
            <person name="Heidel A."/>
            <person name="Felder M."/>
            <person name="Petzold A."/>
            <person name="Szafranski K."/>
            <person name="Feuermann M."/>
            <person name="Pedruzzi I."/>
            <person name="Priebe S."/>
            <person name="Groth M."/>
            <person name="Winkler R."/>
            <person name="Li W."/>
            <person name="Kniemeyer O."/>
            <person name="Schroeckh V."/>
            <person name="Hertweck C."/>
            <person name="Hube B."/>
            <person name="White T.C."/>
            <person name="Platzer M."/>
            <person name="Guthke R."/>
            <person name="Heitman J."/>
            <person name="Woestemeyer J."/>
            <person name="Zipfel P.F."/>
            <person name="Monod M."/>
            <person name="Brakhage A.A."/>
        </authorList>
    </citation>
    <scope>NUCLEOTIDE SEQUENCE [LARGE SCALE GENOMIC DNA]</scope>
    <source>
        <strain evidence="4">ATCC MYA-4681 / CBS 112371</strain>
    </source>
</reference>
<dbReference type="OrthoDB" id="5607at2759"/>
<dbReference type="CDD" id="cd00056">
    <property type="entry name" value="ENDO3c"/>
    <property type="match status" value="1"/>
</dbReference>
<dbReference type="GO" id="GO:0000702">
    <property type="term" value="F:oxidized base lesion DNA N-glycosylase activity"/>
    <property type="evidence" value="ECO:0007669"/>
    <property type="project" value="UniProtKB-ARBA"/>
</dbReference>
<feature type="region of interest" description="Disordered" evidence="1">
    <location>
        <begin position="111"/>
        <end position="150"/>
    </location>
</feature>
<dbReference type="eggNOG" id="ENOG502QRUG">
    <property type="taxonomic scope" value="Eukaryota"/>
</dbReference>
<keyword evidence="4" id="KW-1185">Reference proteome</keyword>
<dbReference type="AlphaFoldDB" id="D4ATQ6"/>
<gene>
    <name evidence="3" type="ORF">ARB_07622</name>
</gene>
<dbReference type="SMART" id="SM00478">
    <property type="entry name" value="ENDO3c"/>
    <property type="match status" value="1"/>
</dbReference>
<evidence type="ECO:0000259" key="2">
    <source>
        <dbReference type="SMART" id="SM00478"/>
    </source>
</evidence>
<dbReference type="STRING" id="663331.D4ATQ6"/>
<evidence type="ECO:0000256" key="1">
    <source>
        <dbReference type="SAM" id="MobiDB-lite"/>
    </source>
</evidence>
<dbReference type="PANTHER" id="PTHR47203">
    <property type="match status" value="1"/>
</dbReference>
<dbReference type="KEGG" id="abe:ARB_07622"/>
<dbReference type="Gene3D" id="1.10.1670.10">
    <property type="entry name" value="Helix-hairpin-Helix base-excision DNA repair enzymes (C-terminal)"/>
    <property type="match status" value="1"/>
</dbReference>
<dbReference type="EMBL" id="ABSU01000009">
    <property type="protein sequence ID" value="EFE33675.1"/>
    <property type="molecule type" value="Genomic_DNA"/>
</dbReference>
<feature type="domain" description="HhH-GPD" evidence="2">
    <location>
        <begin position="207"/>
        <end position="417"/>
    </location>
</feature>
<feature type="compositionally biased region" description="Polar residues" evidence="1">
    <location>
        <begin position="112"/>
        <end position="132"/>
    </location>
</feature>
<dbReference type="GO" id="GO:0006285">
    <property type="term" value="P:base-excision repair, AP site formation"/>
    <property type="evidence" value="ECO:0007669"/>
    <property type="project" value="UniProtKB-ARBA"/>
</dbReference>
<dbReference type="GeneID" id="9521735"/>
<dbReference type="Gene3D" id="1.10.340.30">
    <property type="entry name" value="Hypothetical protein, domain 2"/>
    <property type="match status" value="1"/>
</dbReference>
<dbReference type="OMA" id="DGCVIDH"/>
<dbReference type="RefSeq" id="XP_003014315.1">
    <property type="nucleotide sequence ID" value="XM_003014269.1"/>
</dbReference>
<name>D4ATQ6_ARTBC</name>
<dbReference type="Proteomes" id="UP000008866">
    <property type="component" value="Unassembled WGS sequence"/>
</dbReference>
<dbReference type="InterPro" id="IPR003265">
    <property type="entry name" value="HhH-GPD_domain"/>
</dbReference>